<dbReference type="STRING" id="488538.SAR116_0664"/>
<dbReference type="EC" id="2.7.7.2" evidence="2"/>
<protein>
    <submittedName>
        <fullName evidence="2">Molybdopterin binding domain protein</fullName>
        <ecNumber evidence="2">2.7.7.2</ecNumber>
    </submittedName>
</protein>
<dbReference type="Pfam" id="PF24102">
    <property type="entry name" value="FLAD1_M"/>
    <property type="match status" value="1"/>
</dbReference>
<dbReference type="KEGG" id="apb:SAR116_0664"/>
<dbReference type="SMART" id="SM00852">
    <property type="entry name" value="MoCF_biosynth"/>
    <property type="match status" value="1"/>
</dbReference>
<dbReference type="InterPro" id="IPR036425">
    <property type="entry name" value="MoaB/Mog-like_dom_sf"/>
</dbReference>
<gene>
    <name evidence="2" type="ordered locus">SAR116_0664</name>
</gene>
<evidence type="ECO:0000259" key="1">
    <source>
        <dbReference type="SMART" id="SM00852"/>
    </source>
</evidence>
<dbReference type="SUPFAM" id="SSF53218">
    <property type="entry name" value="Molybdenum cofactor biosynthesis proteins"/>
    <property type="match status" value="1"/>
</dbReference>
<keyword evidence="2" id="KW-0548">Nucleotidyltransferase</keyword>
<proteinExistence type="predicted"/>
<accession>D5BRL0</accession>
<dbReference type="HOGENOM" id="CLU_030805_0_2_5"/>
<organism evidence="2 3">
    <name type="scientific">Puniceispirillum marinum (strain IMCC1322)</name>
    <dbReference type="NCBI Taxonomy" id="488538"/>
    <lineage>
        <taxon>Bacteria</taxon>
        <taxon>Pseudomonadati</taxon>
        <taxon>Pseudomonadota</taxon>
        <taxon>Alphaproteobacteria</taxon>
        <taxon>Candidatus Puniceispirillales</taxon>
        <taxon>Candidatus Puniceispirillaceae</taxon>
        <taxon>Candidatus Puniceispirillum</taxon>
    </lineage>
</organism>
<evidence type="ECO:0000313" key="2">
    <source>
        <dbReference type="EMBL" id="ADE38907.1"/>
    </source>
</evidence>
<dbReference type="EMBL" id="CP001751">
    <property type="protein sequence ID" value="ADE38907.1"/>
    <property type="molecule type" value="Genomic_DNA"/>
</dbReference>
<dbReference type="Pfam" id="PF00994">
    <property type="entry name" value="MoCF_biosynth"/>
    <property type="match status" value="1"/>
</dbReference>
<reference evidence="2 3" key="1">
    <citation type="journal article" date="2010" name="J. Bacteriol.">
        <title>Complete genome sequence of "Candidatus Puniceispirillum marinum" IMCC1322, a representative of the SAR116 clade in the Alphaproteobacteria.</title>
        <authorList>
            <person name="Oh H.M."/>
            <person name="Kwon K.K."/>
            <person name="Kang I."/>
            <person name="Kang S.G."/>
            <person name="Lee J.H."/>
            <person name="Kim S.J."/>
            <person name="Cho J.C."/>
        </authorList>
    </citation>
    <scope>NUCLEOTIDE SEQUENCE [LARGE SCALE GENOMIC DNA]</scope>
    <source>
        <strain evidence="2 3">IMCC1322</strain>
    </source>
</reference>
<dbReference type="InterPro" id="IPR056596">
    <property type="entry name" value="FLAD1_M"/>
</dbReference>
<dbReference type="GO" id="GO:0003919">
    <property type="term" value="F:FMN adenylyltransferase activity"/>
    <property type="evidence" value="ECO:0007669"/>
    <property type="project" value="UniProtKB-EC"/>
</dbReference>
<dbReference type="PANTHER" id="PTHR13939">
    <property type="entry name" value="NICOTINAMIDE-NUCLEOTIDE AMIDOHYDROLASE PNCC"/>
    <property type="match status" value="1"/>
</dbReference>
<feature type="domain" description="MoaB/Mog" evidence="1">
    <location>
        <begin position="7"/>
        <end position="170"/>
    </location>
</feature>
<keyword evidence="2" id="KW-0808">Transferase</keyword>
<dbReference type="CDD" id="cd00885">
    <property type="entry name" value="cinA"/>
    <property type="match status" value="1"/>
</dbReference>
<dbReference type="RefSeq" id="WP_013045536.1">
    <property type="nucleotide sequence ID" value="NC_014010.1"/>
</dbReference>
<dbReference type="OrthoDB" id="9801454at2"/>
<dbReference type="InterPro" id="IPR001453">
    <property type="entry name" value="MoaB/Mog_dom"/>
</dbReference>
<dbReference type="eggNOG" id="COG1058">
    <property type="taxonomic scope" value="Bacteria"/>
</dbReference>
<name>D5BRL0_PUNMI</name>
<evidence type="ECO:0000313" key="3">
    <source>
        <dbReference type="Proteomes" id="UP000007460"/>
    </source>
</evidence>
<dbReference type="AlphaFoldDB" id="D5BRL0"/>
<sequence>MSNPTAAIIVIGDEILSGRTKDKNIGWLAEQLFSQGIDLCEARVIPDIRATIINTVRHMSSEYDLVFTSGGIGPTHDDITTEAIAAAFDKPVIRHPDAEAVLLKHYANTDLEFNAARQKMADIPMDADLIDNPLSAAPGFILHNVHVLPGVPSILQAMFEGLRVRLPGGVMMTRITVQCGSGEGNIATIMERIQNQYDGISVGSYPWFKPGNFGTAVVVSGLDALITGQAAEDIAGAVLALGVTAHIVMPGDTA</sequence>
<dbReference type="Proteomes" id="UP000007460">
    <property type="component" value="Chromosome"/>
</dbReference>
<dbReference type="InterPro" id="IPR050101">
    <property type="entry name" value="CinA"/>
</dbReference>
<keyword evidence="3" id="KW-1185">Reference proteome</keyword>
<dbReference type="Gene3D" id="3.40.980.10">
    <property type="entry name" value="MoaB/Mog-like domain"/>
    <property type="match status" value="1"/>
</dbReference>
<dbReference type="PANTHER" id="PTHR13939:SF0">
    <property type="entry name" value="NMN AMIDOHYDROLASE-LIKE PROTEIN YFAY"/>
    <property type="match status" value="1"/>
</dbReference>